<sequence length="413" mass="43480">MKTEKTVAARGVASKRASKTTKIDDLARIGALLESLADGTYDARLDEGSFSDAAHQSLALLANRVADRATQELAIVRERGARMRDGVNQTVEALMRVVNGGAITQTTGIVVQEPALAPLVQGIDQLFGMLREITLETRDAALQVSASSAEVLAAATQQESSMAEHASAVHETTATMAELKGAARQIAENAGTVATVAEQTLVSARSGEGSIQELLRSLATMNTNATEIHEGMTRLARRVERIGSVVEVIDEIADRSDLLALNAALEGAKAGDAGRGFSIVAVEMRRLAENVFASTKEIKELIGEIREAADSAAQTTTRNRASAEAGQSQGHAAMGSVQKILASVQETNDAARVIHLATQQQRTATEQVVASMNEVEAVTRQATEGSRQASSAAAELAGLADRLSAVVRQFQVS</sequence>
<feature type="domain" description="Methyl-accepting transducer" evidence="3">
    <location>
        <begin position="140"/>
        <end position="376"/>
    </location>
</feature>
<proteinExistence type="predicted"/>
<dbReference type="PATRIC" id="fig|1391653.3.peg.2907"/>
<dbReference type="SMART" id="SM00283">
    <property type="entry name" value="MA"/>
    <property type="match status" value="1"/>
</dbReference>
<reference evidence="4 5" key="1">
    <citation type="submission" date="2015-08" db="EMBL/GenBank/DDBJ databases">
        <authorList>
            <person name="Babu N.S."/>
            <person name="Beckwith C.J."/>
            <person name="Beseler K.G."/>
            <person name="Brison A."/>
            <person name="Carone J.V."/>
            <person name="Caskin T.P."/>
            <person name="Diamond M."/>
            <person name="Durham M.E."/>
            <person name="Foxe J.M."/>
            <person name="Go M."/>
            <person name="Henderson B.A."/>
            <person name="Jones I.B."/>
            <person name="McGettigan J.A."/>
            <person name="Micheletti S.J."/>
            <person name="Nasrallah M.E."/>
            <person name="Ortiz D."/>
            <person name="Piller C.R."/>
            <person name="Privatt S.R."/>
            <person name="Schneider S.L."/>
            <person name="Sharp S."/>
            <person name="Smith T.C."/>
            <person name="Stanton J.D."/>
            <person name="Ullery H.E."/>
            <person name="Wilson R.J."/>
            <person name="Serrano M.G."/>
            <person name="Buck G."/>
            <person name="Lee V."/>
            <person name="Wang Y."/>
            <person name="Carvalho R."/>
            <person name="Voegtly L."/>
            <person name="Shi R."/>
            <person name="Duckworth R."/>
            <person name="Johnson A."/>
            <person name="Loviza R."/>
            <person name="Walstead R."/>
            <person name="Shah Z."/>
            <person name="Kiflezghi M."/>
            <person name="Wade K."/>
            <person name="Ball S.L."/>
            <person name="Bradley K.W."/>
            <person name="Asai D.J."/>
            <person name="Bowman C.A."/>
            <person name="Russell D.A."/>
            <person name="Pope W.H."/>
            <person name="Jacobs-Sera D."/>
            <person name="Hendrix R.W."/>
            <person name="Hatfull G.F."/>
        </authorList>
    </citation>
    <scope>NUCLEOTIDE SEQUENCE [LARGE SCALE GENOMIC DNA]</scope>
    <source>
        <strain evidence="4 5">DSM 27710</strain>
    </source>
</reference>
<gene>
    <name evidence="4" type="ORF">AKJ08_2793</name>
</gene>
<dbReference type="GO" id="GO:0007165">
    <property type="term" value="P:signal transduction"/>
    <property type="evidence" value="ECO:0007669"/>
    <property type="project" value="UniProtKB-KW"/>
</dbReference>
<dbReference type="RefSeq" id="WP_050726580.1">
    <property type="nucleotide sequence ID" value="NZ_CP012332.1"/>
</dbReference>
<dbReference type="GO" id="GO:0016020">
    <property type="term" value="C:membrane"/>
    <property type="evidence" value="ECO:0007669"/>
    <property type="project" value="InterPro"/>
</dbReference>
<dbReference type="KEGG" id="vin:AKJ08_2793"/>
<dbReference type="Gene3D" id="1.10.287.950">
    <property type="entry name" value="Methyl-accepting chemotaxis protein"/>
    <property type="match status" value="1"/>
</dbReference>
<keyword evidence="1 2" id="KW-0807">Transducer</keyword>
<evidence type="ECO:0000256" key="2">
    <source>
        <dbReference type="PROSITE-ProRule" id="PRU00284"/>
    </source>
</evidence>
<dbReference type="STRING" id="1391653.AKJ08_2793"/>
<evidence type="ECO:0000313" key="5">
    <source>
        <dbReference type="Proteomes" id="UP000055590"/>
    </source>
</evidence>
<dbReference type="EMBL" id="CP012332">
    <property type="protein sequence ID" value="AKU92406.1"/>
    <property type="molecule type" value="Genomic_DNA"/>
</dbReference>
<dbReference type="AlphaFoldDB" id="A0A0K1PG60"/>
<keyword evidence="5" id="KW-1185">Reference proteome</keyword>
<name>A0A0K1PG60_9BACT</name>
<dbReference type="PANTHER" id="PTHR32089:SF112">
    <property type="entry name" value="LYSOZYME-LIKE PROTEIN-RELATED"/>
    <property type="match status" value="1"/>
</dbReference>
<dbReference type="Proteomes" id="UP000055590">
    <property type="component" value="Chromosome"/>
</dbReference>
<dbReference type="PROSITE" id="PS50111">
    <property type="entry name" value="CHEMOTAXIS_TRANSDUC_2"/>
    <property type="match status" value="1"/>
</dbReference>
<organism evidence="4 5">
    <name type="scientific">Vulgatibacter incomptus</name>
    <dbReference type="NCBI Taxonomy" id="1391653"/>
    <lineage>
        <taxon>Bacteria</taxon>
        <taxon>Pseudomonadati</taxon>
        <taxon>Myxococcota</taxon>
        <taxon>Myxococcia</taxon>
        <taxon>Myxococcales</taxon>
        <taxon>Cystobacterineae</taxon>
        <taxon>Vulgatibacteraceae</taxon>
        <taxon>Vulgatibacter</taxon>
    </lineage>
</organism>
<protein>
    <submittedName>
        <fullName evidence="4">Methyl-accepting chemotaxis protein</fullName>
    </submittedName>
</protein>
<evidence type="ECO:0000259" key="3">
    <source>
        <dbReference type="PROSITE" id="PS50111"/>
    </source>
</evidence>
<evidence type="ECO:0000313" key="4">
    <source>
        <dbReference type="EMBL" id="AKU92406.1"/>
    </source>
</evidence>
<dbReference type="OrthoDB" id="5522708at2"/>
<dbReference type="PANTHER" id="PTHR32089">
    <property type="entry name" value="METHYL-ACCEPTING CHEMOTAXIS PROTEIN MCPB"/>
    <property type="match status" value="1"/>
</dbReference>
<dbReference type="SUPFAM" id="SSF58104">
    <property type="entry name" value="Methyl-accepting chemotaxis protein (MCP) signaling domain"/>
    <property type="match status" value="1"/>
</dbReference>
<dbReference type="InterPro" id="IPR004089">
    <property type="entry name" value="MCPsignal_dom"/>
</dbReference>
<accession>A0A0K1PG60</accession>
<evidence type="ECO:0000256" key="1">
    <source>
        <dbReference type="ARBA" id="ARBA00023224"/>
    </source>
</evidence>
<dbReference type="Pfam" id="PF00015">
    <property type="entry name" value="MCPsignal"/>
    <property type="match status" value="1"/>
</dbReference>